<dbReference type="SUPFAM" id="SSF161098">
    <property type="entry name" value="MetI-like"/>
    <property type="match status" value="1"/>
</dbReference>
<accession>A0ABM6RNS4</accession>
<evidence type="ECO:0000256" key="2">
    <source>
        <dbReference type="ARBA" id="ARBA00022692"/>
    </source>
</evidence>
<dbReference type="Gene3D" id="1.10.3720.10">
    <property type="entry name" value="MetI-like"/>
    <property type="match status" value="1"/>
</dbReference>
<feature type="transmembrane region" description="Helical" evidence="5">
    <location>
        <begin position="112"/>
        <end position="133"/>
    </location>
</feature>
<dbReference type="PANTHER" id="PTHR43470">
    <property type="entry name" value="PHOSPHATE TRANSPORT SYSTEM PERMEASE PROTEIN PSTA-RELATED"/>
    <property type="match status" value="1"/>
</dbReference>
<feature type="transmembrane region" description="Helical" evidence="5">
    <location>
        <begin position="21"/>
        <end position="47"/>
    </location>
</feature>
<organism evidence="7 8">
    <name type="scientific">Sulfobacillus thermotolerans</name>
    <dbReference type="NCBI Taxonomy" id="338644"/>
    <lineage>
        <taxon>Bacteria</taxon>
        <taxon>Bacillati</taxon>
        <taxon>Bacillota</taxon>
        <taxon>Clostridia</taxon>
        <taxon>Eubacteriales</taxon>
        <taxon>Clostridiales Family XVII. Incertae Sedis</taxon>
        <taxon>Sulfobacillus</taxon>
    </lineage>
</organism>
<proteinExistence type="inferred from homology"/>
<comment type="similarity">
    <text evidence="5">Belongs to the binding-protein-dependent transport system permease family.</text>
</comment>
<evidence type="ECO:0000256" key="1">
    <source>
        <dbReference type="ARBA" id="ARBA00004141"/>
    </source>
</evidence>
<keyword evidence="4 5" id="KW-0472">Membrane</keyword>
<dbReference type="InterPro" id="IPR000515">
    <property type="entry name" value="MetI-like"/>
</dbReference>
<reference evidence="7 8" key="1">
    <citation type="journal article" date="2019" name="Sci. Rep.">
        <title>Sulfobacillus thermotolerans: new insights into resistance and metabolic capacities of acidophilic chemolithotrophs.</title>
        <authorList>
            <person name="Panyushkina A.E."/>
            <person name="Babenko V.V."/>
            <person name="Nikitina A.S."/>
            <person name="Selezneva O.V."/>
            <person name="Tsaplina I.A."/>
            <person name="Letarova M.A."/>
            <person name="Kostryukova E.S."/>
            <person name="Letarov A.V."/>
        </authorList>
    </citation>
    <scope>NUCLEOTIDE SEQUENCE [LARGE SCALE GENOMIC DNA]</scope>
    <source>
        <strain evidence="7 8">Kr1</strain>
    </source>
</reference>
<dbReference type="InterPro" id="IPR035906">
    <property type="entry name" value="MetI-like_sf"/>
</dbReference>
<feature type="domain" description="ABC transmembrane type-1" evidence="6">
    <location>
        <begin position="67"/>
        <end position="271"/>
    </location>
</feature>
<evidence type="ECO:0000256" key="5">
    <source>
        <dbReference type="RuleBase" id="RU363032"/>
    </source>
</evidence>
<evidence type="ECO:0000313" key="8">
    <source>
        <dbReference type="Proteomes" id="UP000325292"/>
    </source>
</evidence>
<evidence type="ECO:0000313" key="7">
    <source>
        <dbReference type="EMBL" id="AUW93029.1"/>
    </source>
</evidence>
<protein>
    <recommendedName>
        <fullName evidence="6">ABC transmembrane type-1 domain-containing protein</fullName>
    </recommendedName>
</protein>
<keyword evidence="3 5" id="KW-1133">Transmembrane helix</keyword>
<name>A0ABM6RNS4_9FIRM</name>
<dbReference type="CDD" id="cd06261">
    <property type="entry name" value="TM_PBP2"/>
    <property type="match status" value="1"/>
</dbReference>
<dbReference type="PANTHER" id="PTHR43470:SF3">
    <property type="entry name" value="PHOSPHATE TRANSPORT SYSTEM PERMEASE PROTEIN PSTA-RELATED"/>
    <property type="match status" value="1"/>
</dbReference>
<evidence type="ECO:0000259" key="6">
    <source>
        <dbReference type="PROSITE" id="PS50928"/>
    </source>
</evidence>
<dbReference type="EMBL" id="CP019454">
    <property type="protein sequence ID" value="AUW93029.1"/>
    <property type="molecule type" value="Genomic_DNA"/>
</dbReference>
<feature type="transmembrane region" description="Helical" evidence="5">
    <location>
        <begin position="213"/>
        <end position="231"/>
    </location>
</feature>
<feature type="transmembrane region" description="Helical" evidence="5">
    <location>
        <begin position="251"/>
        <end position="271"/>
    </location>
</feature>
<evidence type="ECO:0000256" key="3">
    <source>
        <dbReference type="ARBA" id="ARBA00022989"/>
    </source>
</evidence>
<feature type="transmembrane region" description="Helical" evidence="5">
    <location>
        <begin position="67"/>
        <end position="91"/>
    </location>
</feature>
<feature type="transmembrane region" description="Helical" evidence="5">
    <location>
        <begin position="139"/>
        <end position="159"/>
    </location>
</feature>
<dbReference type="Pfam" id="PF00528">
    <property type="entry name" value="BPD_transp_1"/>
    <property type="match status" value="1"/>
</dbReference>
<keyword evidence="5" id="KW-0813">Transport</keyword>
<sequence length="283" mass="30685">MNEQPLNLKRLHPTRHGRTAHGLLAALAIVALLLLLSVLLPLVWEALPALTAPFLWGKGQGAIGPEVLNTLSLVGGSELLSFPLALLVGLYRVEWVKSQGPLLRVFDQFATTMLSVPSIVIGLVVVDVAIARWHWPVSTMTGIVALALMNWPLSVAYVVEALQQIPGRYREGSWALGASRWQTVRYLILPLAWPQMVEQAGLATARLMGETAVLIYTAGVNAAVHWSLWGPGESLAVHLWLLRTEGVGQNAQAQAAATGVVLLAFVVLVLWGSKRMAQWLKNA</sequence>
<comment type="subcellular location">
    <subcellularLocation>
        <location evidence="5">Cell membrane</location>
        <topology evidence="5">Multi-pass membrane protein</topology>
    </subcellularLocation>
    <subcellularLocation>
        <location evidence="1">Membrane</location>
        <topology evidence="1">Multi-pass membrane protein</topology>
    </subcellularLocation>
</comment>
<keyword evidence="8" id="KW-1185">Reference proteome</keyword>
<dbReference type="PROSITE" id="PS50928">
    <property type="entry name" value="ABC_TM1"/>
    <property type="match status" value="1"/>
</dbReference>
<dbReference type="Proteomes" id="UP000325292">
    <property type="component" value="Chromosome"/>
</dbReference>
<gene>
    <name evidence="7" type="ORF">BXT84_02905</name>
</gene>
<keyword evidence="2 5" id="KW-0812">Transmembrane</keyword>
<evidence type="ECO:0000256" key="4">
    <source>
        <dbReference type="ARBA" id="ARBA00023136"/>
    </source>
</evidence>